<dbReference type="EMBL" id="MGDX01000028">
    <property type="protein sequence ID" value="OGL70596.1"/>
    <property type="molecule type" value="Genomic_DNA"/>
</dbReference>
<dbReference type="PIRSF" id="PIRSF500136">
    <property type="entry name" value="UDP_ManNAc_DH"/>
    <property type="match status" value="1"/>
</dbReference>
<dbReference type="Gene3D" id="3.40.50.720">
    <property type="entry name" value="NAD(P)-binding Rossmann-like Domain"/>
    <property type="match status" value="2"/>
</dbReference>
<evidence type="ECO:0000259" key="5">
    <source>
        <dbReference type="SMART" id="SM00984"/>
    </source>
</evidence>
<dbReference type="GO" id="GO:0000271">
    <property type="term" value="P:polysaccharide biosynthetic process"/>
    <property type="evidence" value="ECO:0007669"/>
    <property type="project" value="InterPro"/>
</dbReference>
<dbReference type="InterPro" id="IPR014027">
    <property type="entry name" value="UDP-Glc/GDP-Man_DH_C"/>
</dbReference>
<keyword evidence="3" id="KW-0520">NAD</keyword>
<comment type="caution">
    <text evidence="6">The sequence shown here is derived from an EMBL/GenBank/DDBJ whole genome shotgun (WGS) entry which is preliminary data.</text>
</comment>
<dbReference type="Proteomes" id="UP000177097">
    <property type="component" value="Unassembled WGS sequence"/>
</dbReference>
<evidence type="ECO:0000256" key="1">
    <source>
        <dbReference type="ARBA" id="ARBA00006601"/>
    </source>
</evidence>
<gene>
    <name evidence="6" type="ORF">A3C17_03285</name>
</gene>
<name>A0A1F7TXB6_9BACT</name>
<dbReference type="STRING" id="1802389.A3C17_03285"/>
<dbReference type="SUPFAM" id="SSF48179">
    <property type="entry name" value="6-phosphogluconate dehydrogenase C-terminal domain-like"/>
    <property type="match status" value="1"/>
</dbReference>
<evidence type="ECO:0000256" key="2">
    <source>
        <dbReference type="ARBA" id="ARBA00023002"/>
    </source>
</evidence>
<reference evidence="6 7" key="1">
    <citation type="journal article" date="2016" name="Nat. Commun.">
        <title>Thousands of microbial genomes shed light on interconnected biogeochemical processes in an aquifer system.</title>
        <authorList>
            <person name="Anantharaman K."/>
            <person name="Brown C.T."/>
            <person name="Hug L.A."/>
            <person name="Sharon I."/>
            <person name="Castelle C.J."/>
            <person name="Probst A.J."/>
            <person name="Thomas B.C."/>
            <person name="Singh A."/>
            <person name="Wilkins M.J."/>
            <person name="Karaoz U."/>
            <person name="Brodie E.L."/>
            <person name="Williams K.H."/>
            <person name="Hubbard S.S."/>
            <person name="Banfield J.F."/>
        </authorList>
    </citation>
    <scope>NUCLEOTIDE SEQUENCE [LARGE SCALE GENOMIC DNA]</scope>
</reference>
<dbReference type="GO" id="GO:0016616">
    <property type="term" value="F:oxidoreductase activity, acting on the CH-OH group of donors, NAD or NADP as acceptor"/>
    <property type="evidence" value="ECO:0007669"/>
    <property type="project" value="InterPro"/>
</dbReference>
<dbReference type="GO" id="GO:0051287">
    <property type="term" value="F:NAD binding"/>
    <property type="evidence" value="ECO:0007669"/>
    <property type="project" value="InterPro"/>
</dbReference>
<dbReference type="InterPro" id="IPR014026">
    <property type="entry name" value="UDP-Glc/GDP-Man_DH_dimer"/>
</dbReference>
<dbReference type="Pfam" id="PF00984">
    <property type="entry name" value="UDPG_MGDP_dh"/>
    <property type="match status" value="1"/>
</dbReference>
<dbReference type="PANTHER" id="PTHR43491">
    <property type="entry name" value="UDP-N-ACETYL-D-MANNOSAMINE DEHYDROGENASE"/>
    <property type="match status" value="1"/>
</dbReference>
<evidence type="ECO:0000313" key="6">
    <source>
        <dbReference type="EMBL" id="OGL70596.1"/>
    </source>
</evidence>
<evidence type="ECO:0000313" key="7">
    <source>
        <dbReference type="Proteomes" id="UP000177097"/>
    </source>
</evidence>
<dbReference type="GO" id="GO:0016628">
    <property type="term" value="F:oxidoreductase activity, acting on the CH-CH group of donors, NAD or NADP as acceptor"/>
    <property type="evidence" value="ECO:0007669"/>
    <property type="project" value="InterPro"/>
</dbReference>
<evidence type="ECO:0000256" key="3">
    <source>
        <dbReference type="ARBA" id="ARBA00023027"/>
    </source>
</evidence>
<organism evidence="6 7">
    <name type="scientific">Candidatus Uhrbacteria bacterium RIFCSPHIGHO2_02_FULL_53_13</name>
    <dbReference type="NCBI Taxonomy" id="1802389"/>
    <lineage>
        <taxon>Bacteria</taxon>
        <taxon>Candidatus Uhriibacteriota</taxon>
    </lineage>
</organism>
<proteinExistence type="inferred from homology"/>
<dbReference type="InterPro" id="IPR036291">
    <property type="entry name" value="NAD(P)-bd_dom_sf"/>
</dbReference>
<dbReference type="InterPro" id="IPR001732">
    <property type="entry name" value="UDP-Glc/GDP-Man_DH_N"/>
</dbReference>
<dbReference type="SUPFAM" id="SSF51735">
    <property type="entry name" value="NAD(P)-binding Rossmann-fold domains"/>
    <property type="match status" value="1"/>
</dbReference>
<dbReference type="PANTHER" id="PTHR43491:SF2">
    <property type="entry name" value="UDP-N-ACETYL-D-MANNOSAMINE DEHYDROGENASE"/>
    <property type="match status" value="1"/>
</dbReference>
<dbReference type="PIRSF" id="PIRSF000124">
    <property type="entry name" value="UDPglc_GDPman_dh"/>
    <property type="match status" value="1"/>
</dbReference>
<dbReference type="AlphaFoldDB" id="A0A1F7TXB6"/>
<dbReference type="SMART" id="SM00984">
    <property type="entry name" value="UDPG_MGDP_dh_C"/>
    <property type="match status" value="1"/>
</dbReference>
<dbReference type="Pfam" id="PF03721">
    <property type="entry name" value="UDPG_MGDP_dh_N"/>
    <property type="match status" value="1"/>
</dbReference>
<comment type="similarity">
    <text evidence="1 4">Belongs to the UDP-glucose/GDP-mannose dehydrogenase family.</text>
</comment>
<dbReference type="InterPro" id="IPR028359">
    <property type="entry name" value="UDP_ManNAc/GlcNAc_DH"/>
</dbReference>
<dbReference type="InterPro" id="IPR008927">
    <property type="entry name" value="6-PGluconate_DH-like_C_sf"/>
</dbReference>
<protein>
    <recommendedName>
        <fullName evidence="5">UDP-glucose/GDP-mannose dehydrogenase C-terminal domain-containing protein</fullName>
    </recommendedName>
</protein>
<dbReference type="InterPro" id="IPR017476">
    <property type="entry name" value="UDP-Glc/GDP-Man"/>
</dbReference>
<sequence>MKLTVELASSISWEARTFVPHIAVVGLGYVGLPLLAEFGHTGWAPVRGFDISPARVRSLQEGRDDNLDLHYGALQDVQASYSNDPSILQDANFIIVAVPTPIDAANQPDLTLIKSASETVGAQLGRGAVVVYESTVYPGVTEEVCVPILERASGLKCGVDFKVGYSPERVNPGDTEHTIDKIVKVVSGMDEETLEIVARVYGAVCKAGVHRAPTIKTAEAAKVIENVQRDLNVALMNELSIIFRLKGINTHDVIDAAATKWNFHRYTPGLVGGHCIGVDPYYLTYMAQLCGYHPDVILAGRRINDSMGARVADLTLQGIVKSGKVVQGARVLVMGLTFKPDVRDIRNSKIRDTVHVLNTYGIHLFGYDPHLSKDEIEAFGVTAVENLEDVKLDAIVLATPHKEFYAMKLDDLRARYNGDGDGRGVLVDIKGVFRLDGSRRNDLIYSCL</sequence>
<evidence type="ECO:0000256" key="4">
    <source>
        <dbReference type="PIRNR" id="PIRNR000124"/>
    </source>
</evidence>
<dbReference type="NCBIfam" id="TIGR03026">
    <property type="entry name" value="NDP-sugDHase"/>
    <property type="match status" value="1"/>
</dbReference>
<dbReference type="Pfam" id="PF03720">
    <property type="entry name" value="UDPG_MGDP_dh_C"/>
    <property type="match status" value="1"/>
</dbReference>
<accession>A0A1F7TXB6</accession>
<dbReference type="SUPFAM" id="SSF52413">
    <property type="entry name" value="UDP-glucose/GDP-mannose dehydrogenase C-terminal domain"/>
    <property type="match status" value="1"/>
</dbReference>
<dbReference type="InterPro" id="IPR036220">
    <property type="entry name" value="UDP-Glc/GDP-Man_DH_C_sf"/>
</dbReference>
<keyword evidence="2" id="KW-0560">Oxidoreductase</keyword>
<feature type="domain" description="UDP-glucose/GDP-mannose dehydrogenase C-terminal" evidence="5">
    <location>
        <begin position="332"/>
        <end position="435"/>
    </location>
</feature>